<evidence type="ECO:0000313" key="4">
    <source>
        <dbReference type="Proteomes" id="UP001211544"/>
    </source>
</evidence>
<feature type="domain" description="Barstar (barnase inhibitor)" evidence="2">
    <location>
        <begin position="3"/>
        <end position="81"/>
    </location>
</feature>
<dbReference type="EMBL" id="CP104758">
    <property type="protein sequence ID" value="WBG89347.1"/>
    <property type="molecule type" value="Genomic_DNA"/>
</dbReference>
<protein>
    <submittedName>
        <fullName evidence="3">Barstar family protein</fullName>
    </submittedName>
</protein>
<name>A0AAJ5U8H1_9GAMM</name>
<dbReference type="RefSeq" id="WP_126688840.1">
    <property type="nucleotide sequence ID" value="NZ_CP104758.1"/>
</dbReference>
<dbReference type="Gene3D" id="3.30.370.10">
    <property type="entry name" value="Barstar-like"/>
    <property type="match status" value="1"/>
</dbReference>
<accession>A0AAJ5U8H1</accession>
<dbReference type="AlphaFoldDB" id="A0AAJ5U8H1"/>
<dbReference type="KEGG" id="kpie:N5580_09405"/>
<evidence type="ECO:0000259" key="2">
    <source>
        <dbReference type="Pfam" id="PF01337"/>
    </source>
</evidence>
<gene>
    <name evidence="3" type="ORF">N5580_09405</name>
</gene>
<evidence type="ECO:0000313" key="3">
    <source>
        <dbReference type="EMBL" id="WBG89347.1"/>
    </source>
</evidence>
<dbReference type="SUPFAM" id="SSF52038">
    <property type="entry name" value="Barstar-related"/>
    <property type="match status" value="1"/>
</dbReference>
<evidence type="ECO:0000256" key="1">
    <source>
        <dbReference type="ARBA" id="ARBA00006845"/>
    </source>
</evidence>
<organism evidence="3 4">
    <name type="scientific">Pantoea piersonii</name>
    <dbReference type="NCBI Taxonomy" id="2364647"/>
    <lineage>
        <taxon>Bacteria</taxon>
        <taxon>Pseudomonadati</taxon>
        <taxon>Pseudomonadota</taxon>
        <taxon>Gammaproteobacteria</taxon>
        <taxon>Enterobacterales</taxon>
        <taxon>Erwiniaceae</taxon>
        <taxon>Pantoea</taxon>
    </lineage>
</organism>
<keyword evidence="4" id="KW-1185">Reference proteome</keyword>
<proteinExistence type="inferred from homology"/>
<dbReference type="Pfam" id="PF01337">
    <property type="entry name" value="Barstar"/>
    <property type="match status" value="1"/>
</dbReference>
<reference evidence="3 4" key="1">
    <citation type="journal article" date="2022" name="J Glob Antimicrob Resist">
        <title>First complete genome of a multidrug resistant strain of the novel human pathogen Kalamiella piersonii (GABEKP28) identified in human saliva.</title>
        <authorList>
            <person name="McDonagh F."/>
            <person name="Singh N.K."/>
            <person name="Venkateswaran K."/>
            <person name="Lonappan A.M."/>
            <person name="Hallahan B."/>
            <person name="Tuohy A."/>
            <person name="Burke L."/>
            <person name="Kovarova A."/>
            <person name="Miliotis G."/>
        </authorList>
    </citation>
    <scope>NUCLEOTIDE SEQUENCE [LARGE SCALE GENOMIC DNA]</scope>
    <source>
        <strain evidence="3 4">GABEKP28</strain>
    </source>
</reference>
<comment type="similarity">
    <text evidence="1">Belongs to the barstar family.</text>
</comment>
<sequence>MLKITLDFHRLPNRDALYQTLAQQSHCPFAFGNNLDALWDWLTGGMALPARIHLRHAAGLEKSDEFAAVLELLEEAAQALDGDLHLKRD</sequence>
<dbReference type="InterPro" id="IPR000468">
    <property type="entry name" value="Barstar"/>
</dbReference>
<dbReference type="Proteomes" id="UP001211544">
    <property type="component" value="Chromosome"/>
</dbReference>
<dbReference type="InterPro" id="IPR035905">
    <property type="entry name" value="Barstar-like_sf"/>
</dbReference>